<feature type="region of interest" description="Disordered" evidence="1">
    <location>
        <begin position="1"/>
        <end position="21"/>
    </location>
</feature>
<feature type="compositionally biased region" description="Basic and acidic residues" evidence="1">
    <location>
        <begin position="1"/>
        <end position="17"/>
    </location>
</feature>
<name>A0A0B9AEV5_9SPHN</name>
<accession>A0A0B9AEV5</accession>
<dbReference type="STRING" id="48936.NJ75_01674"/>
<dbReference type="EMBL" id="JRVC01000006">
    <property type="protein sequence ID" value="KHS47877.1"/>
    <property type="molecule type" value="Genomic_DNA"/>
</dbReference>
<dbReference type="RefSeq" id="WP_427463580.1">
    <property type="nucleotide sequence ID" value="NZ_JBNNWK010000002.1"/>
</dbReference>
<evidence type="ECO:0000313" key="3">
    <source>
        <dbReference type="Proteomes" id="UP000031338"/>
    </source>
</evidence>
<dbReference type="InterPro" id="IPR009579">
    <property type="entry name" value="DUF1192"/>
</dbReference>
<gene>
    <name evidence="2" type="ORF">NJ75_01674</name>
</gene>
<sequence length="78" mass="8641">MPKLPGMDHDERPRPKGDLASQLATEVLDPYSHDELNERIRLLELEIMRTVAHRDKASAHRAAAEALFRTPPGSGEAG</sequence>
<comment type="caution">
    <text evidence="2">The sequence shown here is derived from an EMBL/GenBank/DDBJ whole genome shotgun (WGS) entry which is preliminary data.</text>
</comment>
<dbReference type="PATRIC" id="fig|48936.3.peg.1678"/>
<dbReference type="Pfam" id="PF06698">
    <property type="entry name" value="DUF1192"/>
    <property type="match status" value="1"/>
</dbReference>
<evidence type="ECO:0000256" key="1">
    <source>
        <dbReference type="SAM" id="MobiDB-lite"/>
    </source>
</evidence>
<evidence type="ECO:0008006" key="4">
    <source>
        <dbReference type="Google" id="ProtNLM"/>
    </source>
</evidence>
<keyword evidence="3" id="KW-1185">Reference proteome</keyword>
<dbReference type="AlphaFoldDB" id="A0A0B9AEV5"/>
<organism evidence="2 3">
    <name type="scientific">Novosphingobium subterraneum</name>
    <dbReference type="NCBI Taxonomy" id="48936"/>
    <lineage>
        <taxon>Bacteria</taxon>
        <taxon>Pseudomonadati</taxon>
        <taxon>Pseudomonadota</taxon>
        <taxon>Alphaproteobacteria</taxon>
        <taxon>Sphingomonadales</taxon>
        <taxon>Sphingomonadaceae</taxon>
        <taxon>Novosphingobium</taxon>
    </lineage>
</organism>
<dbReference type="Proteomes" id="UP000031338">
    <property type="component" value="Unassembled WGS sequence"/>
</dbReference>
<proteinExistence type="predicted"/>
<protein>
    <recommendedName>
        <fullName evidence="4">DUF1192 domain-containing protein</fullName>
    </recommendedName>
</protein>
<evidence type="ECO:0000313" key="2">
    <source>
        <dbReference type="EMBL" id="KHS47877.1"/>
    </source>
</evidence>
<reference evidence="2 3" key="1">
    <citation type="submission" date="2014-10" db="EMBL/GenBank/DDBJ databases">
        <title>Draft genome sequence of Novosphingobium subterraneum DSM 12447.</title>
        <authorList>
            <person name="Gan H.M."/>
            <person name="Gan H.Y."/>
            <person name="Savka M.A."/>
        </authorList>
    </citation>
    <scope>NUCLEOTIDE SEQUENCE [LARGE SCALE GENOMIC DNA]</scope>
    <source>
        <strain evidence="2 3">DSM 12447</strain>
    </source>
</reference>